<evidence type="ECO:0000313" key="2">
    <source>
        <dbReference type="EMBL" id="OCF34483.1"/>
    </source>
</evidence>
<keyword evidence="3" id="KW-1185">Reference proteome</keyword>
<protein>
    <submittedName>
        <fullName evidence="2">Uncharacterized protein</fullName>
    </submittedName>
</protein>
<dbReference type="EMBL" id="KV700125">
    <property type="protein sequence ID" value="OCF34483.1"/>
    <property type="molecule type" value="Genomic_DNA"/>
</dbReference>
<name>A0A1B9GTX6_9TREE</name>
<dbReference type="Proteomes" id="UP000092666">
    <property type="component" value="Unassembled WGS sequence"/>
</dbReference>
<dbReference type="AlphaFoldDB" id="A0A1B9GTX6"/>
<accession>A0A1B9GTX6</accession>
<dbReference type="PANTHER" id="PTHR45648:SF22">
    <property type="entry name" value="GDSL LIPASE_ACYLHYDROLASE FAMILY PROTEIN (AFU_ORTHOLOGUE AFUA_4G14700)"/>
    <property type="match status" value="1"/>
</dbReference>
<evidence type="ECO:0000313" key="3">
    <source>
        <dbReference type="Proteomes" id="UP000092666"/>
    </source>
</evidence>
<proteinExistence type="predicted"/>
<dbReference type="GO" id="GO:0016788">
    <property type="term" value="F:hydrolase activity, acting on ester bonds"/>
    <property type="evidence" value="ECO:0007669"/>
    <property type="project" value="InterPro"/>
</dbReference>
<dbReference type="Gene3D" id="3.40.50.1110">
    <property type="entry name" value="SGNH hydrolase"/>
    <property type="match status" value="1"/>
</dbReference>
<reference evidence="3" key="2">
    <citation type="submission" date="2013-12" db="EMBL/GenBank/DDBJ databases">
        <title>Evolution of pathogenesis and genome organization in the Tremellales.</title>
        <authorList>
            <person name="Cuomo C."/>
            <person name="Litvintseva A."/>
            <person name="Heitman J."/>
            <person name="Chen Y."/>
            <person name="Sun S."/>
            <person name="Springer D."/>
            <person name="Dromer F."/>
            <person name="Young S."/>
            <person name="Zeng Q."/>
            <person name="Chapman S."/>
            <person name="Gujja S."/>
            <person name="Saif S."/>
            <person name="Birren B."/>
        </authorList>
    </citation>
    <scope>NUCLEOTIDE SEQUENCE [LARGE SCALE GENOMIC DNA]</scope>
    <source>
        <strain evidence="3">BCC8398</strain>
    </source>
</reference>
<gene>
    <name evidence="2" type="ORF">I316_03998</name>
</gene>
<reference evidence="2 3" key="1">
    <citation type="submission" date="2013-07" db="EMBL/GenBank/DDBJ databases">
        <title>The Genome Sequence of Cryptococcus heveanensis BCC8398.</title>
        <authorList>
            <consortium name="The Broad Institute Genome Sequencing Platform"/>
            <person name="Cuomo C."/>
            <person name="Litvintseva A."/>
            <person name="Chen Y."/>
            <person name="Heitman J."/>
            <person name="Sun S."/>
            <person name="Springer D."/>
            <person name="Dromer F."/>
            <person name="Young S.K."/>
            <person name="Zeng Q."/>
            <person name="Gargeya S."/>
            <person name="Fitzgerald M."/>
            <person name="Abouelleil A."/>
            <person name="Alvarado L."/>
            <person name="Berlin A.M."/>
            <person name="Chapman S.B."/>
            <person name="Dewar J."/>
            <person name="Goldberg J."/>
            <person name="Griggs A."/>
            <person name="Gujja S."/>
            <person name="Hansen M."/>
            <person name="Howarth C."/>
            <person name="Imamovic A."/>
            <person name="Larimer J."/>
            <person name="McCowan C."/>
            <person name="Murphy C."/>
            <person name="Pearson M."/>
            <person name="Priest M."/>
            <person name="Roberts A."/>
            <person name="Saif S."/>
            <person name="Shea T."/>
            <person name="Sykes S."/>
            <person name="Wortman J."/>
            <person name="Nusbaum C."/>
            <person name="Birren B."/>
        </authorList>
    </citation>
    <scope>NUCLEOTIDE SEQUENCE [LARGE SCALE GENOMIC DNA]</scope>
    <source>
        <strain evidence="2 3">BCC8398</strain>
    </source>
</reference>
<dbReference type="InterPro" id="IPR001087">
    <property type="entry name" value="GDSL"/>
</dbReference>
<dbReference type="InterPro" id="IPR036514">
    <property type="entry name" value="SGNH_hydro_sf"/>
</dbReference>
<dbReference type="STRING" id="1296120.A0A1B9GTX6"/>
<dbReference type="SUPFAM" id="SSF52266">
    <property type="entry name" value="SGNH hydrolase"/>
    <property type="match status" value="1"/>
</dbReference>
<dbReference type="Pfam" id="PF00657">
    <property type="entry name" value="Lipase_GDSL"/>
    <property type="match status" value="1"/>
</dbReference>
<sequence length="406" mass="46048">MSRRRASAADIFQPSRRILRFCALSFLIIAGLWVLSSRSDLDLHSGSSIRSESWGYLNGKRQVDQASFAAPEQHPIDSFVQTFPKLRKFDQLEPLGHQDEGIIERTEGDESQAGRTPFDWPRTKKLFVFGDSYLKITERMVLMGVTIKNSVFHDFHVLQYWNFAKPGATVSHSVLPPGLESYGTYETQINDFEELFTPAPGPRNVNWQSNDTLFVVFFGINDMGRLNRDDLHEGEGLDIPSTTKALADSLLVSTRRLYSLGARSFLFLTLPPIQYSPKYNLPGQVGHDIQHRVDHSVSSYNAFLRKAVDDFEQEQTDANVMLFDLEKYWRLILDYPELFGMTDCARFAMTVDGKRPNLGRMGLCYHDNQHISWSSAALIARAVNGFLLRNSAAFQTSNVTESAIQD</sequence>
<organism evidence="2 3">
    <name type="scientific">Kwoniella heveanensis BCC8398</name>
    <dbReference type="NCBI Taxonomy" id="1296120"/>
    <lineage>
        <taxon>Eukaryota</taxon>
        <taxon>Fungi</taxon>
        <taxon>Dikarya</taxon>
        <taxon>Basidiomycota</taxon>
        <taxon>Agaricomycotina</taxon>
        <taxon>Tremellomycetes</taxon>
        <taxon>Tremellales</taxon>
        <taxon>Cryptococcaceae</taxon>
        <taxon>Kwoniella</taxon>
    </lineage>
</organism>
<evidence type="ECO:0000256" key="1">
    <source>
        <dbReference type="ARBA" id="ARBA00022801"/>
    </source>
</evidence>
<dbReference type="PANTHER" id="PTHR45648">
    <property type="entry name" value="GDSL LIPASE/ACYLHYDROLASE FAMILY PROTEIN (AFU_ORTHOLOGUE AFUA_4G14700)"/>
    <property type="match status" value="1"/>
</dbReference>
<keyword evidence="1" id="KW-0378">Hydrolase</keyword>
<dbReference type="InterPro" id="IPR051058">
    <property type="entry name" value="GDSL_Est/Lipase"/>
</dbReference>
<dbReference type="OrthoDB" id="1600564at2759"/>